<evidence type="ECO:0000256" key="4">
    <source>
        <dbReference type="ARBA" id="ARBA00022786"/>
    </source>
</evidence>
<dbReference type="GO" id="GO:0005737">
    <property type="term" value="C:cytoplasm"/>
    <property type="evidence" value="ECO:0007669"/>
    <property type="project" value="TreeGrafter"/>
</dbReference>
<sequence>MFEPKTPKTPNSTSTSAPSRTSPTLEKFLAPKSTQAPGASTSTVGRKLTRSTPNGPIVSGGSTSKGIPITIGATRPKVPEGKITARMQGKSQPGKSQGKPKTSGLRILDRGGSPAPSQKPPSRLKVRDTKPRELMLHIQEWYCDPKHHESNTSKGSYSLKFDGNKITITKSDRPGIETSNLCLMGSEVDGFEVVDTAEDESYLWMMVYLKEATLSKSHWQRDGLGDSNRVLLHFLESDDPDVHERWKALIQGMAKWTQKRIMKKSAMDSLVRITTDHSSFNVPKVQDINAPTLQHEPNADLTTRTPPPSKPRTRSAISHSSQAPPEKDSKPVIAPDADEVVLVHPTGVGSVTINRGEIARLEPGEFLNDTLIELGLKMWLNDLRLKDPALVDQIHVFSSFFFKKLDAGRGKGCDYNSVKKWTSKFDLFSKRFIIIPINEHLHWYLAIICFPEHVLEAPFPQPQGQPTRVTRSSDAAANNEQRMSSESDMQMDQTPLINAEAGSPIVLGKAEDDKELADKSERMAIDSTTPPESHPDVVDVDPKPNDTAIVDITNEDNEDRNSSQDPSVIRSDKTWILILDSLGGRHPRTVRILRQYLQAEAQERHRKVVDIKDSRSSGGLVEDKHLSAPVQPNWCDCGVYLLHYVEVFYANPLEIIGLPPGAKRKGKEAANRYDELWRTDKVKDKRTVFREKLHELSAKWMESKSSPSKNSASITGILPSTIVTDSKPHLQADASIMEIEPPEISDVPPATTEPPTVPLELRYPPPEVISPSTTMQEAAEVEGLVHSDIRPEASSTVGGSPINVSSNSSQLSSHSKSTRRGTKGGSRHGLRSSVDHSVETTSESIESPVDLITEREVSVDL</sequence>
<evidence type="ECO:0000256" key="1">
    <source>
        <dbReference type="ARBA" id="ARBA00005234"/>
    </source>
</evidence>
<dbReference type="GO" id="GO:0016926">
    <property type="term" value="P:protein desumoylation"/>
    <property type="evidence" value="ECO:0007669"/>
    <property type="project" value="TreeGrafter"/>
</dbReference>
<feature type="compositionally biased region" description="Basic and acidic residues" evidence="6">
    <location>
        <begin position="533"/>
        <end position="544"/>
    </location>
</feature>
<feature type="compositionally biased region" description="Basic residues" evidence="6">
    <location>
        <begin position="816"/>
        <end position="830"/>
    </location>
</feature>
<dbReference type="PANTHER" id="PTHR46896">
    <property type="entry name" value="SENTRIN-SPECIFIC PROTEASE"/>
    <property type="match status" value="1"/>
</dbReference>
<dbReference type="AlphaFoldDB" id="A0A8H3BT85"/>
<feature type="region of interest" description="Disordered" evidence="6">
    <location>
        <begin position="288"/>
        <end position="332"/>
    </location>
</feature>
<keyword evidence="4" id="KW-0833">Ubl conjugation pathway</keyword>
<evidence type="ECO:0000256" key="6">
    <source>
        <dbReference type="SAM" id="MobiDB-lite"/>
    </source>
</evidence>
<keyword evidence="2" id="KW-0597">Phosphoprotein</keyword>
<evidence type="ECO:0000256" key="2">
    <source>
        <dbReference type="ARBA" id="ARBA00022553"/>
    </source>
</evidence>
<feature type="compositionally biased region" description="Polar residues" evidence="6">
    <location>
        <begin position="462"/>
        <end position="490"/>
    </location>
</feature>
<dbReference type="Gene3D" id="1.10.418.20">
    <property type="match status" value="1"/>
</dbReference>
<accession>A0A8H3BT85</accession>
<feature type="region of interest" description="Disordered" evidence="6">
    <location>
        <begin position="791"/>
        <end position="861"/>
    </location>
</feature>
<protein>
    <recommendedName>
        <fullName evidence="7">Ubiquitin-like protease family profile domain-containing protein</fullName>
    </recommendedName>
</protein>
<comment type="similarity">
    <text evidence="1">Belongs to the peptidase C48 family.</text>
</comment>
<name>A0A8H3BT85_9AGAM</name>
<feature type="region of interest" description="Disordered" evidence="6">
    <location>
        <begin position="739"/>
        <end position="778"/>
    </location>
</feature>
<dbReference type="Gene3D" id="3.30.310.130">
    <property type="entry name" value="Ubiquitin-related"/>
    <property type="match status" value="1"/>
</dbReference>
<dbReference type="InterPro" id="IPR038765">
    <property type="entry name" value="Papain-like_cys_pep_sf"/>
</dbReference>
<feature type="region of interest" description="Disordered" evidence="6">
    <location>
        <begin position="1"/>
        <end position="129"/>
    </location>
</feature>
<dbReference type="Gene3D" id="3.40.395.10">
    <property type="entry name" value="Adenoviral Proteinase, Chain A"/>
    <property type="match status" value="1"/>
</dbReference>
<dbReference type="GO" id="GO:0006508">
    <property type="term" value="P:proteolysis"/>
    <property type="evidence" value="ECO:0007669"/>
    <property type="project" value="UniProtKB-KW"/>
</dbReference>
<dbReference type="PROSITE" id="PS50600">
    <property type="entry name" value="ULP_PROTEASE"/>
    <property type="match status" value="1"/>
</dbReference>
<keyword evidence="5" id="KW-0378">Hydrolase</keyword>
<evidence type="ECO:0000313" key="9">
    <source>
        <dbReference type="Proteomes" id="UP000663841"/>
    </source>
</evidence>
<feature type="domain" description="Ubiquitin-like protease family profile" evidence="7">
    <location>
        <begin position="351"/>
        <end position="648"/>
    </location>
</feature>
<feature type="compositionally biased region" description="Low complexity" evidence="6">
    <location>
        <begin position="8"/>
        <end position="24"/>
    </location>
</feature>
<dbReference type="GO" id="GO:0005634">
    <property type="term" value="C:nucleus"/>
    <property type="evidence" value="ECO:0007669"/>
    <property type="project" value="TreeGrafter"/>
</dbReference>
<feature type="region of interest" description="Disordered" evidence="6">
    <location>
        <begin position="461"/>
        <end position="490"/>
    </location>
</feature>
<feature type="compositionally biased region" description="Pro residues" evidence="6">
    <location>
        <begin position="751"/>
        <end position="768"/>
    </location>
</feature>
<gene>
    <name evidence="8" type="ORF">RDB_LOCUS162196</name>
</gene>
<organism evidence="8 9">
    <name type="scientific">Rhizoctonia solani</name>
    <dbReference type="NCBI Taxonomy" id="456999"/>
    <lineage>
        <taxon>Eukaryota</taxon>
        <taxon>Fungi</taxon>
        <taxon>Dikarya</taxon>
        <taxon>Basidiomycota</taxon>
        <taxon>Agaricomycotina</taxon>
        <taxon>Agaricomycetes</taxon>
        <taxon>Cantharellales</taxon>
        <taxon>Ceratobasidiaceae</taxon>
        <taxon>Rhizoctonia</taxon>
    </lineage>
</organism>
<dbReference type="GO" id="GO:0070139">
    <property type="term" value="F:SUMO-specific endopeptidase activity"/>
    <property type="evidence" value="ECO:0007669"/>
    <property type="project" value="TreeGrafter"/>
</dbReference>
<proteinExistence type="inferred from homology"/>
<feature type="compositionally biased region" description="Basic and acidic residues" evidence="6">
    <location>
        <begin position="852"/>
        <end position="861"/>
    </location>
</feature>
<evidence type="ECO:0000256" key="3">
    <source>
        <dbReference type="ARBA" id="ARBA00022670"/>
    </source>
</evidence>
<evidence type="ECO:0000256" key="5">
    <source>
        <dbReference type="ARBA" id="ARBA00022801"/>
    </source>
</evidence>
<dbReference type="EMBL" id="CAJMWW010000303">
    <property type="protein sequence ID" value="CAE6465034.1"/>
    <property type="molecule type" value="Genomic_DNA"/>
</dbReference>
<feature type="compositionally biased region" description="Polar residues" evidence="6">
    <location>
        <begin position="32"/>
        <end position="65"/>
    </location>
</feature>
<comment type="caution">
    <text evidence="8">The sequence shown here is derived from an EMBL/GenBank/DDBJ whole genome shotgun (WGS) entry which is preliminary data.</text>
</comment>
<feature type="region of interest" description="Disordered" evidence="6">
    <location>
        <begin position="523"/>
        <end position="545"/>
    </location>
</feature>
<dbReference type="SUPFAM" id="SSF54001">
    <property type="entry name" value="Cysteine proteinases"/>
    <property type="match status" value="1"/>
</dbReference>
<dbReference type="InterPro" id="IPR003653">
    <property type="entry name" value="Peptidase_C48_C"/>
</dbReference>
<reference evidence="8" key="1">
    <citation type="submission" date="2021-01" db="EMBL/GenBank/DDBJ databases">
        <authorList>
            <person name="Kaushik A."/>
        </authorList>
    </citation>
    <scope>NUCLEOTIDE SEQUENCE</scope>
    <source>
        <strain evidence="8">AG3-T5</strain>
    </source>
</reference>
<feature type="compositionally biased region" description="Low complexity" evidence="6">
    <location>
        <begin position="800"/>
        <end position="815"/>
    </location>
</feature>
<dbReference type="Pfam" id="PF02902">
    <property type="entry name" value="Peptidase_C48"/>
    <property type="match status" value="1"/>
</dbReference>
<evidence type="ECO:0000313" key="8">
    <source>
        <dbReference type="EMBL" id="CAE6465034.1"/>
    </source>
</evidence>
<dbReference type="Proteomes" id="UP000663841">
    <property type="component" value="Unassembled WGS sequence"/>
</dbReference>
<evidence type="ECO:0000259" key="7">
    <source>
        <dbReference type="PROSITE" id="PS50600"/>
    </source>
</evidence>
<dbReference type="InterPro" id="IPR051947">
    <property type="entry name" value="Sentrin-specific_protease"/>
</dbReference>
<keyword evidence="3" id="KW-0645">Protease</keyword>
<dbReference type="PANTHER" id="PTHR46896:SF3">
    <property type="entry name" value="FI06413P-RELATED"/>
    <property type="match status" value="1"/>
</dbReference>